<dbReference type="HOGENOM" id="CLU_062444_0_0_1"/>
<dbReference type="InterPro" id="IPR050836">
    <property type="entry name" value="SDS22/Internalin_LRR"/>
</dbReference>
<proteinExistence type="predicted"/>
<dbReference type="InParanoid" id="A7RLZ8"/>
<reference evidence="4 5" key="1">
    <citation type="journal article" date="2007" name="Science">
        <title>Sea anemone genome reveals ancestral eumetazoan gene repertoire and genomic organization.</title>
        <authorList>
            <person name="Putnam N.H."/>
            <person name="Srivastava M."/>
            <person name="Hellsten U."/>
            <person name="Dirks B."/>
            <person name="Chapman J."/>
            <person name="Salamov A."/>
            <person name="Terry A."/>
            <person name="Shapiro H."/>
            <person name="Lindquist E."/>
            <person name="Kapitonov V.V."/>
            <person name="Jurka J."/>
            <person name="Genikhovich G."/>
            <person name="Grigoriev I.V."/>
            <person name="Lucas S.M."/>
            <person name="Steele R.E."/>
            <person name="Finnerty J.R."/>
            <person name="Technau U."/>
            <person name="Martindale M.Q."/>
            <person name="Rokhsar D.S."/>
        </authorList>
    </citation>
    <scope>NUCLEOTIDE SEQUENCE [LARGE SCALE GENOMIC DNA]</scope>
    <source>
        <strain evidence="5">CH2 X CH6</strain>
    </source>
</reference>
<evidence type="ECO:0000313" key="4">
    <source>
        <dbReference type="EMBL" id="EDO47417.1"/>
    </source>
</evidence>
<feature type="non-terminal residue" evidence="4">
    <location>
        <position position="258"/>
    </location>
</feature>
<dbReference type="PANTHER" id="PTHR46652">
    <property type="entry name" value="LEUCINE-RICH REPEAT AND IQ DOMAIN-CONTAINING PROTEIN 1-RELATED"/>
    <property type="match status" value="1"/>
</dbReference>
<feature type="region of interest" description="Disordered" evidence="3">
    <location>
        <begin position="1"/>
        <end position="23"/>
    </location>
</feature>
<evidence type="ECO:0008006" key="6">
    <source>
        <dbReference type="Google" id="ProtNLM"/>
    </source>
</evidence>
<dbReference type="OMA" id="RRFLMNW"/>
<keyword evidence="5" id="KW-1185">Reference proteome</keyword>
<keyword evidence="1" id="KW-0433">Leucine-rich repeat</keyword>
<dbReference type="Proteomes" id="UP000001593">
    <property type="component" value="Unassembled WGS sequence"/>
</dbReference>
<accession>A7RLZ8</accession>
<gene>
    <name evidence="4" type="ORF">NEMVEDRAFT_v1g86402</name>
</gene>
<dbReference type="EMBL" id="DS469519">
    <property type="protein sequence ID" value="EDO47417.1"/>
    <property type="molecule type" value="Genomic_DNA"/>
</dbReference>
<dbReference type="Pfam" id="PF13855">
    <property type="entry name" value="LRR_8"/>
    <property type="match status" value="1"/>
</dbReference>
<dbReference type="GO" id="GO:0015630">
    <property type="term" value="C:microtubule cytoskeleton"/>
    <property type="evidence" value="ECO:0000318"/>
    <property type="project" value="GO_Central"/>
</dbReference>
<dbReference type="PROSITE" id="PS51450">
    <property type="entry name" value="LRR"/>
    <property type="match status" value="4"/>
</dbReference>
<dbReference type="InterPro" id="IPR032675">
    <property type="entry name" value="LRR_dom_sf"/>
</dbReference>
<dbReference type="CDD" id="cd21340">
    <property type="entry name" value="PPP1R42"/>
    <property type="match status" value="1"/>
</dbReference>
<dbReference type="InterPro" id="IPR001611">
    <property type="entry name" value="Leu-rich_rpt"/>
</dbReference>
<dbReference type="SUPFAM" id="SSF52058">
    <property type="entry name" value="L domain-like"/>
    <property type="match status" value="1"/>
</dbReference>
<sequence>MGRITMEMLSKSHHHTKKKRDESNQHYLKRLTHLYLAEKGIDEIDNLSMCKNLSVLYLYDNNISKIKNLGFAGNLTHLYLQNNKISRIEGLDHCRRLSKLYLGGNSITVIEGLDKLENLRELHMEKQHLPPGEKLLFDPRTLQALSKCLCVLNISENNIDSIDELQCLTNMTQFFTEHNLLADMKELSRVMAAWPYLWRLEVSGNPLCQKKKYRDRIIVMSNSLVMLDGKEINATAKRFLMNWKANKDARKRQRKQHL</sequence>
<evidence type="ECO:0000256" key="2">
    <source>
        <dbReference type="ARBA" id="ARBA00022737"/>
    </source>
</evidence>
<dbReference type="AlphaFoldDB" id="A7RLZ8"/>
<dbReference type="PhylomeDB" id="A7RLZ8"/>
<dbReference type="Gene3D" id="3.80.10.10">
    <property type="entry name" value="Ribonuclease Inhibitor"/>
    <property type="match status" value="2"/>
</dbReference>
<keyword evidence="2" id="KW-0677">Repeat</keyword>
<dbReference type="KEGG" id="nve:5519687"/>
<name>A7RLZ8_NEMVE</name>
<dbReference type="eggNOG" id="KOG2769">
    <property type="taxonomic scope" value="Eukaryota"/>
</dbReference>
<evidence type="ECO:0000256" key="3">
    <source>
        <dbReference type="SAM" id="MobiDB-lite"/>
    </source>
</evidence>
<dbReference type="PANTHER" id="PTHR46652:SF3">
    <property type="entry name" value="LEUCINE-RICH REPEAT-CONTAINING PROTEIN 9"/>
    <property type="match status" value="1"/>
</dbReference>
<evidence type="ECO:0000313" key="5">
    <source>
        <dbReference type="Proteomes" id="UP000001593"/>
    </source>
</evidence>
<dbReference type="STRING" id="45351.A7RLZ8"/>
<dbReference type="FunCoup" id="A7RLZ8">
    <property type="interactions" value="1"/>
</dbReference>
<evidence type="ECO:0000256" key="1">
    <source>
        <dbReference type="ARBA" id="ARBA00022614"/>
    </source>
</evidence>
<protein>
    <recommendedName>
        <fullName evidence="6">Protein phosphatase 1 regulatory subunit 42</fullName>
    </recommendedName>
</protein>
<organism evidence="4 5">
    <name type="scientific">Nematostella vectensis</name>
    <name type="common">Starlet sea anemone</name>
    <dbReference type="NCBI Taxonomy" id="45351"/>
    <lineage>
        <taxon>Eukaryota</taxon>
        <taxon>Metazoa</taxon>
        <taxon>Cnidaria</taxon>
        <taxon>Anthozoa</taxon>
        <taxon>Hexacorallia</taxon>
        <taxon>Actiniaria</taxon>
        <taxon>Edwardsiidae</taxon>
        <taxon>Nematostella</taxon>
    </lineage>
</organism>
<dbReference type="SMART" id="SM00365">
    <property type="entry name" value="LRR_SD22"/>
    <property type="match status" value="5"/>
</dbReference>
<dbReference type="OrthoDB" id="10262005at2759"/>